<evidence type="ECO:0000256" key="4">
    <source>
        <dbReference type="ARBA" id="ARBA00023136"/>
    </source>
</evidence>
<dbReference type="InterPro" id="IPR005533">
    <property type="entry name" value="AMOP_dom"/>
</dbReference>
<dbReference type="GO" id="GO:0016020">
    <property type="term" value="C:membrane"/>
    <property type="evidence" value="ECO:0007669"/>
    <property type="project" value="UniProtKB-SubCell"/>
</dbReference>
<dbReference type="InParanoid" id="A0A1S3H583"/>
<dbReference type="OrthoDB" id="6051552at2759"/>
<dbReference type="PROSITE" id="PS51233">
    <property type="entry name" value="VWFD"/>
    <property type="match status" value="1"/>
</dbReference>
<evidence type="ECO:0000256" key="1">
    <source>
        <dbReference type="ARBA" id="ARBA00004370"/>
    </source>
</evidence>
<feature type="transmembrane region" description="Helical" evidence="7">
    <location>
        <begin position="553"/>
        <end position="576"/>
    </location>
</feature>
<organism evidence="10 11">
    <name type="scientific">Lingula anatina</name>
    <name type="common">Brachiopod</name>
    <name type="synonym">Lingula unguis</name>
    <dbReference type="NCBI Taxonomy" id="7574"/>
    <lineage>
        <taxon>Eukaryota</taxon>
        <taxon>Metazoa</taxon>
        <taxon>Spiralia</taxon>
        <taxon>Lophotrochozoa</taxon>
        <taxon>Brachiopoda</taxon>
        <taxon>Linguliformea</taxon>
        <taxon>Lingulata</taxon>
        <taxon>Lingulida</taxon>
        <taxon>Linguloidea</taxon>
        <taxon>Lingulidae</taxon>
        <taxon>Lingula</taxon>
    </lineage>
</organism>
<evidence type="ECO:0000259" key="9">
    <source>
        <dbReference type="PROSITE" id="PS51233"/>
    </source>
</evidence>
<dbReference type="SMART" id="SM00032">
    <property type="entry name" value="CCP"/>
    <property type="match status" value="1"/>
</dbReference>
<evidence type="ECO:0000256" key="7">
    <source>
        <dbReference type="SAM" id="Phobius"/>
    </source>
</evidence>
<feature type="region of interest" description="Disordered" evidence="6">
    <location>
        <begin position="584"/>
        <end position="607"/>
    </location>
</feature>
<dbReference type="AlphaFoldDB" id="A0A1S3H583"/>
<dbReference type="SMART" id="SM00216">
    <property type="entry name" value="VWD"/>
    <property type="match status" value="1"/>
</dbReference>
<dbReference type="PANTHER" id="PTHR13802">
    <property type="entry name" value="MUCIN 4-RELATED"/>
    <property type="match status" value="1"/>
</dbReference>
<keyword evidence="10" id="KW-1185">Reference proteome</keyword>
<sequence>MGAVTVTRVEHEGEESRNPRRIWSKLISLGWYFYNAALNTYGNSWSRQKCVDWYKADRKNEAWQSELPACPCTLDQALADFGRWQADVACDMNTGSVCAFHVGAIHCVRSVQATSAGAGNQCCYRKDGMLMTTVDTFNGSTPDRSHAWGDRPYGTPPKVPALSHWIHDVVPFFYCCLWTGDSCHYYMEQRPTSDCKNYKPPKPAVVYGDPHLITLDGRLYTFNGKGEYLLLRDTQHNFLLQGRFGQTLTDVKATVIKSIAMREGALSDIIEVRINPPGSNWKRDLTILVNHEVKHFERKGERTQDFKGGVTVINNDPRRSSNITVYFECGIGVQATALEGLLNVVVMAPPSVKFQTQGLFGSWDDDASNDINGTSAVQIHNSSEQWRISEKSSLFTYGPRSYAFYQDLAFQPAAINFTAIPSRRPEVATLCGSNQQCAYDYVVTGDEAIARGTLAAARQYEILKERTKPVQACGILDIENSIKLVDNYLLGGKVAVTGCQPGYKLSGKNVSFTCSLNDTGAAAWSPLPTLTCVIEQEASNEAQIQYARTTATVLAVLLPTFFVFLVLGAGLTWWIHSRSRGVTKSRTPEDELAGGRQEGDGGEGHGMTAYHKENLYTLAEEDESYVFVNQAEIETLEKSNPNLNKSKESIGKSTHV</sequence>
<comment type="subcellular location">
    <subcellularLocation>
        <location evidence="1">Membrane</location>
    </subcellularLocation>
</comment>
<evidence type="ECO:0000256" key="5">
    <source>
        <dbReference type="ARBA" id="ARBA00023157"/>
    </source>
</evidence>
<dbReference type="KEGG" id="lak:106151765"/>
<feature type="domain" description="VWFD" evidence="9">
    <location>
        <begin position="202"/>
        <end position="394"/>
    </location>
</feature>
<dbReference type="GeneID" id="106151765"/>
<keyword evidence="2 7" id="KW-0812">Transmembrane</keyword>
<reference evidence="11" key="1">
    <citation type="submission" date="2025-08" db="UniProtKB">
        <authorList>
            <consortium name="RefSeq"/>
        </authorList>
    </citation>
    <scope>IDENTIFICATION</scope>
    <source>
        <tissue evidence="11">Gonads</tissue>
    </source>
</reference>
<keyword evidence="5" id="KW-1015">Disulfide bond</keyword>
<dbReference type="Pfam" id="PF03782">
    <property type="entry name" value="AMOP"/>
    <property type="match status" value="1"/>
</dbReference>
<dbReference type="PANTHER" id="PTHR13802:SF63">
    <property type="entry name" value="SUSHI DOMAIN-CONTAINING PROTEIN 2"/>
    <property type="match status" value="1"/>
</dbReference>
<dbReference type="InterPro" id="IPR056619">
    <property type="entry name" value="C8-3_MUC4"/>
</dbReference>
<dbReference type="PROSITE" id="PS50856">
    <property type="entry name" value="AMOP"/>
    <property type="match status" value="1"/>
</dbReference>
<dbReference type="Pfam" id="PF23263">
    <property type="entry name" value="C8-3_MUC4"/>
    <property type="match status" value="1"/>
</dbReference>
<keyword evidence="4 7" id="KW-0472">Membrane</keyword>
<evidence type="ECO:0000313" key="11">
    <source>
        <dbReference type="RefSeq" id="XP_013380621.1"/>
    </source>
</evidence>
<keyword evidence="3 7" id="KW-1133">Transmembrane helix</keyword>
<dbReference type="InterPro" id="IPR000436">
    <property type="entry name" value="Sushi_SCR_CCP_dom"/>
</dbReference>
<feature type="domain" description="AMOP" evidence="8">
    <location>
        <begin position="42"/>
        <end position="190"/>
    </location>
</feature>
<dbReference type="Pfam" id="PF00094">
    <property type="entry name" value="VWD"/>
    <property type="match status" value="1"/>
</dbReference>
<evidence type="ECO:0000259" key="8">
    <source>
        <dbReference type="PROSITE" id="PS50856"/>
    </source>
</evidence>
<evidence type="ECO:0000313" key="10">
    <source>
        <dbReference type="Proteomes" id="UP000085678"/>
    </source>
</evidence>
<dbReference type="InterPro" id="IPR051495">
    <property type="entry name" value="Epithelial_Barrier/Signaling"/>
</dbReference>
<name>A0A1S3H583_LINAN</name>
<evidence type="ECO:0000256" key="3">
    <source>
        <dbReference type="ARBA" id="ARBA00022989"/>
    </source>
</evidence>
<dbReference type="RefSeq" id="XP_013380621.1">
    <property type="nucleotide sequence ID" value="XM_013525167.1"/>
</dbReference>
<protein>
    <submittedName>
        <fullName evidence="11">Sushi domain-containing protein 2-like</fullName>
    </submittedName>
</protein>
<dbReference type="FunCoup" id="A0A1S3H583">
    <property type="interactions" value="6"/>
</dbReference>
<gene>
    <name evidence="11" type="primary">LOC106151765</name>
</gene>
<proteinExistence type="predicted"/>
<accession>A0A1S3H583</accession>
<dbReference type="InterPro" id="IPR001846">
    <property type="entry name" value="VWF_type-D"/>
</dbReference>
<dbReference type="CDD" id="cd00033">
    <property type="entry name" value="CCP"/>
    <property type="match status" value="1"/>
</dbReference>
<dbReference type="Proteomes" id="UP000085678">
    <property type="component" value="Unplaced"/>
</dbReference>
<evidence type="ECO:0000256" key="6">
    <source>
        <dbReference type="SAM" id="MobiDB-lite"/>
    </source>
</evidence>
<dbReference type="SMART" id="SM00723">
    <property type="entry name" value="AMOP"/>
    <property type="match status" value="1"/>
</dbReference>
<evidence type="ECO:0000256" key="2">
    <source>
        <dbReference type="ARBA" id="ARBA00022692"/>
    </source>
</evidence>